<reference evidence="1" key="1">
    <citation type="submission" date="2021-05" db="EMBL/GenBank/DDBJ databases">
        <authorList>
            <person name="Pan Q."/>
            <person name="Jouanno E."/>
            <person name="Zahm M."/>
            <person name="Klopp C."/>
            <person name="Cabau C."/>
            <person name="Louis A."/>
            <person name="Berthelot C."/>
            <person name="Parey E."/>
            <person name="Roest Crollius H."/>
            <person name="Montfort J."/>
            <person name="Robinson-Rechavi M."/>
            <person name="Bouchez O."/>
            <person name="Lampietro C."/>
            <person name="Lopez Roques C."/>
            <person name="Donnadieu C."/>
            <person name="Postlethwait J."/>
            <person name="Bobe J."/>
            <person name="Dillon D."/>
            <person name="Chandos A."/>
            <person name="von Hippel F."/>
            <person name="Guiguen Y."/>
        </authorList>
    </citation>
    <scope>NUCLEOTIDE SEQUENCE</scope>
    <source>
        <strain evidence="1">YG-Jan2019</strain>
    </source>
</reference>
<sequence length="89" mass="10101">MSFIYGSLRRFSAALCAVERMGLSENPQPTANFFNVREFKCNNVSLSHRGDLFFRLLDIVQATLRKCSRNSELCFMYACLAPATPLTEI</sequence>
<organism evidence="1 2">
    <name type="scientific">Dallia pectoralis</name>
    <name type="common">Alaska blackfish</name>
    <dbReference type="NCBI Taxonomy" id="75939"/>
    <lineage>
        <taxon>Eukaryota</taxon>
        <taxon>Metazoa</taxon>
        <taxon>Chordata</taxon>
        <taxon>Craniata</taxon>
        <taxon>Vertebrata</taxon>
        <taxon>Euteleostomi</taxon>
        <taxon>Actinopterygii</taxon>
        <taxon>Neopterygii</taxon>
        <taxon>Teleostei</taxon>
        <taxon>Protacanthopterygii</taxon>
        <taxon>Esociformes</taxon>
        <taxon>Umbridae</taxon>
        <taxon>Dallia</taxon>
    </lineage>
</organism>
<dbReference type="Proteomes" id="UP001157502">
    <property type="component" value="Chromosome 35"/>
</dbReference>
<gene>
    <name evidence="1" type="ORF">DPEC_G00345630</name>
</gene>
<evidence type="ECO:0000313" key="1">
    <source>
        <dbReference type="EMBL" id="KAJ7985936.1"/>
    </source>
</evidence>
<keyword evidence="2" id="KW-1185">Reference proteome</keyword>
<dbReference type="EMBL" id="CM055762">
    <property type="protein sequence ID" value="KAJ7985936.1"/>
    <property type="molecule type" value="Genomic_DNA"/>
</dbReference>
<comment type="caution">
    <text evidence="1">The sequence shown here is derived from an EMBL/GenBank/DDBJ whole genome shotgun (WGS) entry which is preliminary data.</text>
</comment>
<evidence type="ECO:0000313" key="2">
    <source>
        <dbReference type="Proteomes" id="UP001157502"/>
    </source>
</evidence>
<proteinExistence type="predicted"/>
<accession>A0ACC2F3K0</accession>
<name>A0ACC2F3K0_DALPE</name>
<protein>
    <submittedName>
        <fullName evidence="1">Uncharacterized protein</fullName>
    </submittedName>
</protein>